<keyword evidence="4" id="KW-1185">Reference proteome</keyword>
<keyword evidence="2" id="KW-1133">Transmembrane helix</keyword>
<reference evidence="3" key="1">
    <citation type="submission" date="2021-06" db="EMBL/GenBank/DDBJ databases">
        <authorList>
            <person name="Kallberg Y."/>
            <person name="Tangrot J."/>
            <person name="Rosling A."/>
        </authorList>
    </citation>
    <scope>NUCLEOTIDE SEQUENCE</scope>
    <source>
        <strain evidence="3">CL551</strain>
    </source>
</reference>
<evidence type="ECO:0000313" key="4">
    <source>
        <dbReference type="Proteomes" id="UP000789342"/>
    </source>
</evidence>
<comment type="caution">
    <text evidence="3">The sequence shown here is derived from an EMBL/GenBank/DDBJ whole genome shotgun (WGS) entry which is preliminary data.</text>
</comment>
<proteinExistence type="predicted"/>
<feature type="transmembrane region" description="Helical" evidence="2">
    <location>
        <begin position="109"/>
        <end position="126"/>
    </location>
</feature>
<keyword evidence="2" id="KW-0812">Transmembrane</keyword>
<dbReference type="AlphaFoldDB" id="A0A9N9N619"/>
<evidence type="ECO:0000313" key="3">
    <source>
        <dbReference type="EMBL" id="CAG8704469.1"/>
    </source>
</evidence>
<evidence type="ECO:0000256" key="2">
    <source>
        <dbReference type="SAM" id="Phobius"/>
    </source>
</evidence>
<accession>A0A9N9N619</accession>
<evidence type="ECO:0000256" key="1">
    <source>
        <dbReference type="SAM" id="MobiDB-lite"/>
    </source>
</evidence>
<organism evidence="3 4">
    <name type="scientific">Acaulospora morrowiae</name>
    <dbReference type="NCBI Taxonomy" id="94023"/>
    <lineage>
        <taxon>Eukaryota</taxon>
        <taxon>Fungi</taxon>
        <taxon>Fungi incertae sedis</taxon>
        <taxon>Mucoromycota</taxon>
        <taxon>Glomeromycotina</taxon>
        <taxon>Glomeromycetes</taxon>
        <taxon>Diversisporales</taxon>
        <taxon>Acaulosporaceae</taxon>
        <taxon>Acaulospora</taxon>
    </lineage>
</organism>
<sequence length="145" mass="15874">MSSTSLDKRNLKSLLNPKNLNLLRSIGGLYGLLKGLQMDHRTSLSSDEVILQSNIMDQDHIEFGKPSTPDQGSDAKEDNSKSTSSLKIASEISKEGTQFYQRICVFGRNVLLMTIAAAISLGLGLYEDFGTKKKVVDGVVQPKIQ</sequence>
<dbReference type="Proteomes" id="UP000789342">
    <property type="component" value="Unassembled WGS sequence"/>
</dbReference>
<name>A0A9N9N619_9GLOM</name>
<feature type="region of interest" description="Disordered" evidence="1">
    <location>
        <begin position="60"/>
        <end position="87"/>
    </location>
</feature>
<protein>
    <submittedName>
        <fullName evidence="3">8206_t:CDS:1</fullName>
    </submittedName>
</protein>
<gene>
    <name evidence="3" type="ORF">AMORRO_LOCUS12315</name>
</gene>
<keyword evidence="2" id="KW-0472">Membrane</keyword>
<dbReference type="EMBL" id="CAJVPV010017884">
    <property type="protein sequence ID" value="CAG8704469.1"/>
    <property type="molecule type" value="Genomic_DNA"/>
</dbReference>